<protein>
    <submittedName>
        <fullName evidence="1">IclR family transcriptional regulator</fullName>
    </submittedName>
</protein>
<proteinExistence type="predicted"/>
<keyword evidence="2" id="KW-1185">Reference proteome</keyword>
<comment type="caution">
    <text evidence="1">The sequence shown here is derived from an EMBL/GenBank/DDBJ whole genome shotgun (WGS) entry which is preliminary data.</text>
</comment>
<organism evidence="1 2">
    <name type="scientific">Taklimakanibacter albus</name>
    <dbReference type="NCBI Taxonomy" id="2800327"/>
    <lineage>
        <taxon>Bacteria</taxon>
        <taxon>Pseudomonadati</taxon>
        <taxon>Pseudomonadota</taxon>
        <taxon>Alphaproteobacteria</taxon>
        <taxon>Hyphomicrobiales</taxon>
        <taxon>Aestuariivirgaceae</taxon>
        <taxon>Taklimakanibacter</taxon>
    </lineage>
</organism>
<accession>A0ACC5R4T5</accession>
<gene>
    <name evidence="1" type="ORF">JHL16_15060</name>
</gene>
<dbReference type="EMBL" id="JAENHL010000007">
    <property type="protein sequence ID" value="MBK1867676.1"/>
    <property type="molecule type" value="Genomic_DNA"/>
</dbReference>
<evidence type="ECO:0000313" key="2">
    <source>
        <dbReference type="Proteomes" id="UP000616151"/>
    </source>
</evidence>
<reference evidence="1" key="1">
    <citation type="submission" date="2021-01" db="EMBL/GenBank/DDBJ databases">
        <authorList>
            <person name="Sun Q."/>
        </authorList>
    </citation>
    <scope>NUCLEOTIDE SEQUENCE</scope>
    <source>
        <strain evidence="1">YIM B02566</strain>
    </source>
</reference>
<sequence length="262" mass="29549">MSSLQLGTLEKAYKILDLYNEHAESFTFSEIVEKTGLEKGSVQRLLYTLQNLGLLRRHQRYKRYSLSPRFISYAVSHLQTDPLLIQATKYLEPLARQTTESVGLGIMDGIHVFYINRIPNLVSHDFALLPVRRYAYCTAAGRAIMSRLSERDIDNILEHSPMRRFTSRTVIDKAELRRLLGQAREEGVAWQDGEIFDMEMGVAAPVMGDGDMPVGAVTISIEKSRYSLEAARERFTDLVRAAAQDMSSPSLSASRFPPSWGG</sequence>
<evidence type="ECO:0000313" key="1">
    <source>
        <dbReference type="EMBL" id="MBK1867676.1"/>
    </source>
</evidence>
<name>A0ACC5R4T5_9HYPH</name>
<dbReference type="Proteomes" id="UP000616151">
    <property type="component" value="Unassembled WGS sequence"/>
</dbReference>